<evidence type="ECO:0000256" key="7">
    <source>
        <dbReference type="ARBA" id="ARBA00023065"/>
    </source>
</evidence>
<dbReference type="GO" id="GO:0008381">
    <property type="term" value="F:mechanosensitive monoatomic ion channel activity"/>
    <property type="evidence" value="ECO:0007669"/>
    <property type="project" value="UniProtKB-UniRule"/>
</dbReference>
<feature type="transmembrane region" description="Helical" evidence="10">
    <location>
        <begin position="12"/>
        <end position="31"/>
    </location>
</feature>
<evidence type="ECO:0000256" key="1">
    <source>
        <dbReference type="ARBA" id="ARBA00004651"/>
    </source>
</evidence>
<feature type="transmembrane region" description="Helical" evidence="10">
    <location>
        <begin position="77"/>
        <end position="101"/>
    </location>
</feature>
<evidence type="ECO:0000256" key="3">
    <source>
        <dbReference type="ARBA" id="ARBA00022448"/>
    </source>
</evidence>
<dbReference type="OrthoDB" id="9810350at2"/>
<dbReference type="SUPFAM" id="SSF81330">
    <property type="entry name" value="Gated mechanosensitive channel"/>
    <property type="match status" value="1"/>
</dbReference>
<sequence length="144" mass="15305">MFKEFKQFALKGNVLDLAIAVVLGAAFGKIVSSFVSDILTPPIGKLLGNIDFSSLFLNLSSTPVRSVAEAKALGAPVVAYGLFLNAVFDFVIIAFALFLLVRQVNRMLPPPTPTVATKECPHCCTMIPVKASRCPNCTSSQSAA</sequence>
<dbReference type="InterPro" id="IPR019823">
    <property type="entry name" value="Mechanosensitive_channel_CS"/>
</dbReference>
<protein>
    <recommendedName>
        <fullName evidence="10">Large-conductance mechanosensitive channel</fullName>
    </recommendedName>
</protein>
<gene>
    <name evidence="10" type="primary">mscL</name>
    <name evidence="11" type="ordered locus">GM21_0381</name>
</gene>
<accession>C6DYW1</accession>
<dbReference type="eggNOG" id="COG1970">
    <property type="taxonomic scope" value="Bacteria"/>
</dbReference>
<comment type="subunit">
    <text evidence="10">Homopentamer.</text>
</comment>
<dbReference type="KEGG" id="gem:GM21_0381"/>
<dbReference type="Pfam" id="PF01741">
    <property type="entry name" value="MscL"/>
    <property type="match status" value="1"/>
</dbReference>
<evidence type="ECO:0000256" key="2">
    <source>
        <dbReference type="ARBA" id="ARBA00007254"/>
    </source>
</evidence>
<reference evidence="11" key="1">
    <citation type="submission" date="2009-07" db="EMBL/GenBank/DDBJ databases">
        <title>Complete sequence of Geobacter sp. M21.</title>
        <authorList>
            <consortium name="US DOE Joint Genome Institute"/>
            <person name="Lucas S."/>
            <person name="Copeland A."/>
            <person name="Lapidus A."/>
            <person name="Glavina del Rio T."/>
            <person name="Dalin E."/>
            <person name="Tice H."/>
            <person name="Bruce D."/>
            <person name="Goodwin L."/>
            <person name="Pitluck S."/>
            <person name="Saunders E."/>
            <person name="Brettin T."/>
            <person name="Detter J.C."/>
            <person name="Han C."/>
            <person name="Larimer F."/>
            <person name="Land M."/>
            <person name="Hauser L."/>
            <person name="Kyrpides N."/>
            <person name="Ovchinnikova G."/>
            <person name="Lovley D."/>
        </authorList>
    </citation>
    <scope>NUCLEOTIDE SEQUENCE [LARGE SCALE GENOMIC DNA]</scope>
    <source>
        <strain evidence="11">M21</strain>
    </source>
</reference>
<comment type="similarity">
    <text evidence="2 10">Belongs to the MscL family.</text>
</comment>
<evidence type="ECO:0000256" key="6">
    <source>
        <dbReference type="ARBA" id="ARBA00022989"/>
    </source>
</evidence>
<dbReference type="HAMAP" id="MF_00115">
    <property type="entry name" value="MscL"/>
    <property type="match status" value="1"/>
</dbReference>
<proteinExistence type="inferred from homology"/>
<name>C6DYW1_GEOSM</name>
<dbReference type="EMBL" id="CP001661">
    <property type="protein sequence ID" value="ACT16462.1"/>
    <property type="molecule type" value="Genomic_DNA"/>
</dbReference>
<keyword evidence="5 10" id="KW-0812">Transmembrane</keyword>
<dbReference type="Gene3D" id="1.10.1200.120">
    <property type="entry name" value="Large-conductance mechanosensitive channel, MscL, domain 1"/>
    <property type="match status" value="1"/>
</dbReference>
<organism evidence="11">
    <name type="scientific">Geobacter sp. (strain M21)</name>
    <dbReference type="NCBI Taxonomy" id="443144"/>
    <lineage>
        <taxon>Bacteria</taxon>
        <taxon>Pseudomonadati</taxon>
        <taxon>Thermodesulfobacteriota</taxon>
        <taxon>Desulfuromonadia</taxon>
        <taxon>Geobacterales</taxon>
        <taxon>Geobacteraceae</taxon>
        <taxon>Geobacter</taxon>
    </lineage>
</organism>
<dbReference type="InterPro" id="IPR001185">
    <property type="entry name" value="MS_channel"/>
</dbReference>
<dbReference type="GO" id="GO:0005886">
    <property type="term" value="C:plasma membrane"/>
    <property type="evidence" value="ECO:0007669"/>
    <property type="project" value="UniProtKB-SubCell"/>
</dbReference>
<dbReference type="STRING" id="443144.GM21_0381"/>
<dbReference type="InterPro" id="IPR036019">
    <property type="entry name" value="MscL_channel"/>
</dbReference>
<dbReference type="PANTHER" id="PTHR30266">
    <property type="entry name" value="MECHANOSENSITIVE CHANNEL MSCL"/>
    <property type="match status" value="1"/>
</dbReference>
<keyword evidence="8 10" id="KW-0472">Membrane</keyword>
<dbReference type="InterPro" id="IPR037673">
    <property type="entry name" value="MSC/AndL"/>
</dbReference>
<evidence type="ECO:0000256" key="5">
    <source>
        <dbReference type="ARBA" id="ARBA00022692"/>
    </source>
</evidence>
<keyword evidence="7 10" id="KW-0406">Ion transport</keyword>
<evidence type="ECO:0000256" key="10">
    <source>
        <dbReference type="HAMAP-Rule" id="MF_00115"/>
    </source>
</evidence>
<dbReference type="AlphaFoldDB" id="C6DYW1"/>
<keyword evidence="4 10" id="KW-1003">Cell membrane</keyword>
<dbReference type="HOGENOM" id="CLU_095787_2_3_7"/>
<keyword evidence="6 10" id="KW-1133">Transmembrane helix</keyword>
<comment type="function">
    <text evidence="10">Channel that opens in response to stretch forces in the membrane lipid bilayer. May participate in the regulation of osmotic pressure changes within the cell.</text>
</comment>
<evidence type="ECO:0000256" key="9">
    <source>
        <dbReference type="ARBA" id="ARBA00023303"/>
    </source>
</evidence>
<evidence type="ECO:0000313" key="11">
    <source>
        <dbReference type="EMBL" id="ACT16462.1"/>
    </source>
</evidence>
<comment type="subcellular location">
    <subcellularLocation>
        <location evidence="1 10">Cell membrane</location>
        <topology evidence="1 10">Multi-pass membrane protein</topology>
    </subcellularLocation>
</comment>
<dbReference type="NCBIfam" id="TIGR00220">
    <property type="entry name" value="mscL"/>
    <property type="match status" value="1"/>
</dbReference>
<evidence type="ECO:0000256" key="4">
    <source>
        <dbReference type="ARBA" id="ARBA00022475"/>
    </source>
</evidence>
<dbReference type="PROSITE" id="PS01327">
    <property type="entry name" value="MSCL"/>
    <property type="match status" value="1"/>
</dbReference>
<dbReference type="PANTHER" id="PTHR30266:SF2">
    <property type="entry name" value="LARGE-CONDUCTANCE MECHANOSENSITIVE CHANNEL"/>
    <property type="match status" value="1"/>
</dbReference>
<evidence type="ECO:0000256" key="8">
    <source>
        <dbReference type="ARBA" id="ARBA00023136"/>
    </source>
</evidence>
<dbReference type="PRINTS" id="PR01264">
    <property type="entry name" value="MECHCHANNEL"/>
</dbReference>
<keyword evidence="3 10" id="KW-0813">Transport</keyword>
<keyword evidence="9 10" id="KW-0407">Ion channel</keyword>